<sequence length="84" mass="9031">MASERIFNVQSALRSGNRPFVGATVVTYGGITSVIAGYTVVIVVQTFGYLHKWGILIAVAYFLLLGLVTLSWRAGLRIVGDVDA</sequence>
<evidence type="ECO:0000313" key="2">
    <source>
        <dbReference type="EMBL" id="AEK42169.1"/>
    </source>
</evidence>
<name>A0A9R0NX16_AMYMS</name>
<accession>A0A9R0NX16</accession>
<dbReference type="GeneID" id="92871373"/>
<evidence type="ECO:0000256" key="1">
    <source>
        <dbReference type="SAM" id="Phobius"/>
    </source>
</evidence>
<organism evidence="2 3">
    <name type="scientific">Amycolatopsis mediterranei (strain S699)</name>
    <name type="common">Nocardia mediterranei</name>
    <dbReference type="NCBI Taxonomy" id="713604"/>
    <lineage>
        <taxon>Bacteria</taxon>
        <taxon>Bacillati</taxon>
        <taxon>Actinomycetota</taxon>
        <taxon>Actinomycetes</taxon>
        <taxon>Pseudonocardiales</taxon>
        <taxon>Pseudonocardiaceae</taxon>
        <taxon>Amycolatopsis</taxon>
    </lineage>
</organism>
<gene>
    <name evidence="2" type="ordered locus">RAM_18415</name>
</gene>
<dbReference type="KEGG" id="amn:RAM_18415"/>
<proteinExistence type="predicted"/>
<feature type="transmembrane region" description="Helical" evidence="1">
    <location>
        <begin position="53"/>
        <end position="72"/>
    </location>
</feature>
<dbReference type="AlphaFoldDB" id="A0A9R0NX16"/>
<dbReference type="Proteomes" id="UP000006138">
    <property type="component" value="Chromosome"/>
</dbReference>
<evidence type="ECO:0000313" key="3">
    <source>
        <dbReference type="Proteomes" id="UP000006138"/>
    </source>
</evidence>
<protein>
    <submittedName>
        <fullName evidence="2">Uncharacterized protein</fullName>
    </submittedName>
</protein>
<keyword evidence="1" id="KW-0812">Transmembrane</keyword>
<keyword evidence="3" id="KW-1185">Reference proteome</keyword>
<reference evidence="2 3" key="1">
    <citation type="journal article" date="2011" name="J. Bacteriol.">
        <title>Whole genome sequence of the rifamycin B-producing strain Amycolatopsis mediterranei S699.</title>
        <authorList>
            <person name="Verma M."/>
            <person name="Kaur J."/>
            <person name="Kumar M."/>
            <person name="Kumari K."/>
            <person name="Saxena A."/>
            <person name="Anand S."/>
            <person name="Nigam A."/>
            <person name="Ravi V."/>
            <person name="Raghuvanshi S."/>
            <person name="Khurana P."/>
            <person name="Tyagi A.K."/>
            <person name="Khurana J.P."/>
            <person name="Lal R."/>
        </authorList>
    </citation>
    <scope>NUCLEOTIDE SEQUENCE [LARGE SCALE GENOMIC DNA]</scope>
    <source>
        <strain evidence="2 3">S699</strain>
    </source>
</reference>
<feature type="transmembrane region" description="Helical" evidence="1">
    <location>
        <begin position="20"/>
        <end position="47"/>
    </location>
</feature>
<keyword evidence="1" id="KW-1133">Transmembrane helix</keyword>
<keyword evidence="1" id="KW-0472">Membrane</keyword>
<dbReference type="EMBL" id="CP002896">
    <property type="protein sequence ID" value="AEK42169.1"/>
    <property type="molecule type" value="Genomic_DNA"/>
</dbReference>
<dbReference type="RefSeq" id="WP_014466988.1">
    <property type="nucleotide sequence ID" value="NC_017186.1"/>
</dbReference>